<evidence type="ECO:0000256" key="8">
    <source>
        <dbReference type="RuleBase" id="RU363037"/>
    </source>
</evidence>
<dbReference type="Gene3D" id="3.40.50.620">
    <property type="entry name" value="HUPs"/>
    <property type="match status" value="1"/>
</dbReference>
<dbReference type="EMBL" id="FXAM01000001">
    <property type="protein sequence ID" value="SMF94725.1"/>
    <property type="molecule type" value="Genomic_DNA"/>
</dbReference>
<dbReference type="GO" id="GO:0005524">
    <property type="term" value="F:ATP binding"/>
    <property type="evidence" value="ECO:0007669"/>
    <property type="project" value="UniProtKB-KW"/>
</dbReference>
<keyword evidence="11" id="KW-1185">Reference proteome</keyword>
<dbReference type="PANTHER" id="PTHR43311">
    <property type="entry name" value="GLUTAMATE--TRNA LIGASE"/>
    <property type="match status" value="1"/>
</dbReference>
<dbReference type="InterPro" id="IPR049940">
    <property type="entry name" value="GluQ/Sye"/>
</dbReference>
<keyword evidence="2 7" id="KW-0479">Metal-binding</keyword>
<keyword evidence="6 7" id="KW-0030">Aminoacyl-tRNA synthetase</keyword>
<organism evidence="10 11">
    <name type="scientific">Methylomagnum ishizawai</name>
    <dbReference type="NCBI Taxonomy" id="1760988"/>
    <lineage>
        <taxon>Bacteria</taxon>
        <taxon>Pseudomonadati</taxon>
        <taxon>Pseudomonadota</taxon>
        <taxon>Gammaproteobacteria</taxon>
        <taxon>Methylococcales</taxon>
        <taxon>Methylococcaceae</taxon>
        <taxon>Methylomagnum</taxon>
    </lineage>
</organism>
<keyword evidence="8" id="KW-0648">Protein biosynthesis</keyword>
<protein>
    <recommendedName>
        <fullName evidence="7">Glutamyl-Q tRNA(Asp) synthetase</fullName>
        <shortName evidence="7">Glu-Q-RSs</shortName>
        <ecNumber evidence="7">6.1.1.-</ecNumber>
    </recommendedName>
</protein>
<keyword evidence="4 7" id="KW-0862">Zinc</keyword>
<evidence type="ECO:0000256" key="5">
    <source>
        <dbReference type="ARBA" id="ARBA00022840"/>
    </source>
</evidence>
<dbReference type="Proteomes" id="UP000192923">
    <property type="component" value="Unassembled WGS sequence"/>
</dbReference>
<dbReference type="AlphaFoldDB" id="A0A1Y6D439"/>
<dbReference type="NCBIfam" id="TIGR03838">
    <property type="entry name" value="queuosine_YadB"/>
    <property type="match status" value="1"/>
</dbReference>
<feature type="binding site" evidence="7">
    <location>
        <position position="54"/>
    </location>
    <ligand>
        <name>L-glutamate</name>
        <dbReference type="ChEBI" id="CHEBI:29985"/>
    </ligand>
</feature>
<dbReference type="InterPro" id="IPR020058">
    <property type="entry name" value="Glu/Gln-tRNA-synth_Ib_cat-dom"/>
</dbReference>
<dbReference type="GO" id="GO:0008270">
    <property type="term" value="F:zinc ion binding"/>
    <property type="evidence" value="ECO:0007669"/>
    <property type="project" value="UniProtKB-UniRule"/>
</dbReference>
<evidence type="ECO:0000256" key="6">
    <source>
        <dbReference type="ARBA" id="ARBA00023146"/>
    </source>
</evidence>
<dbReference type="GO" id="GO:0006400">
    <property type="term" value="P:tRNA modification"/>
    <property type="evidence" value="ECO:0007669"/>
    <property type="project" value="InterPro"/>
</dbReference>
<name>A0A1Y6D439_9GAMM</name>
<sequence>MRESIPSPPTRFPEYRGRFAPSPTGPLHLGSLYTALAGFLAARSRGGAWFLRIDDLDPPRCVPGAADHIQRSLDALGLHWDGSVLYQSQRLDAYAAALDRLRAAGRVYACTCSRKALAAYAAGVYPGFCRARIGPPPPAAHALRVRVQGGILAFADALQGRIAQHLETEVGDFILYRRDRVYAYHLATVLDDAAQGITEVLRGIDLMDSTPRQIHLERLLGLPAKTYAHIPILVDAHTGQKLSKQNFAPAAATAEPGRLLFHLLGLLKQAPPAGLAGAAAAEILEWAVRHWEARRLSASTSIAVDARRFQP</sequence>
<dbReference type="InterPro" id="IPR014729">
    <property type="entry name" value="Rossmann-like_a/b/a_fold"/>
</dbReference>
<evidence type="ECO:0000256" key="1">
    <source>
        <dbReference type="ARBA" id="ARBA00022598"/>
    </source>
</evidence>
<dbReference type="SUPFAM" id="SSF52374">
    <property type="entry name" value="Nucleotidylyl transferase"/>
    <property type="match status" value="1"/>
</dbReference>
<dbReference type="InterPro" id="IPR022380">
    <property type="entry name" value="Glu-Q_tRNA(Asp)_Synthase"/>
</dbReference>
<feature type="binding site" evidence="7">
    <location>
        <position position="112"/>
    </location>
    <ligand>
        <name>Zn(2+)</name>
        <dbReference type="ChEBI" id="CHEBI:29105"/>
    </ligand>
</feature>
<feature type="binding site" evidence="7">
    <location>
        <begin position="18"/>
        <end position="22"/>
    </location>
    <ligand>
        <name>L-glutamate</name>
        <dbReference type="ChEBI" id="CHEBI:29985"/>
    </ligand>
</feature>
<dbReference type="RefSeq" id="WP_254899353.1">
    <property type="nucleotide sequence ID" value="NZ_FXAM01000001.1"/>
</dbReference>
<dbReference type="Pfam" id="PF00749">
    <property type="entry name" value="tRNA-synt_1c"/>
    <property type="match status" value="2"/>
</dbReference>
<dbReference type="EC" id="6.1.1.-" evidence="7"/>
<feature type="domain" description="Glutamyl/glutaminyl-tRNA synthetase class Ib catalytic" evidence="9">
    <location>
        <begin position="16"/>
        <end position="118"/>
    </location>
</feature>
<evidence type="ECO:0000259" key="9">
    <source>
        <dbReference type="Pfam" id="PF00749"/>
    </source>
</evidence>
<feature type="binding site" evidence="7">
    <location>
        <position position="244"/>
    </location>
    <ligand>
        <name>ATP</name>
        <dbReference type="ChEBI" id="CHEBI:30616"/>
    </ligand>
</feature>
<feature type="binding site" evidence="7">
    <location>
        <position position="184"/>
    </location>
    <ligand>
        <name>L-glutamate</name>
        <dbReference type="ChEBI" id="CHEBI:29985"/>
    </ligand>
</feature>
<dbReference type="GO" id="GO:0005829">
    <property type="term" value="C:cytosol"/>
    <property type="evidence" value="ECO:0007669"/>
    <property type="project" value="TreeGrafter"/>
</dbReference>
<keyword evidence="5 7" id="KW-0067">ATP-binding</keyword>
<comment type="similarity">
    <text evidence="7">Belongs to the class-I aminoacyl-tRNA synthetase family. GluQ subfamily.</text>
</comment>
<evidence type="ECO:0000256" key="7">
    <source>
        <dbReference type="HAMAP-Rule" id="MF_01428"/>
    </source>
</evidence>
<evidence type="ECO:0000256" key="2">
    <source>
        <dbReference type="ARBA" id="ARBA00022723"/>
    </source>
</evidence>
<gene>
    <name evidence="7" type="primary">gluQ</name>
    <name evidence="10" type="ORF">SAMN02949497_2058</name>
</gene>
<feature type="binding site" evidence="7">
    <location>
        <position position="125"/>
    </location>
    <ligand>
        <name>Zn(2+)</name>
        <dbReference type="ChEBI" id="CHEBI:29105"/>
    </ligand>
</feature>
<dbReference type="FunFam" id="3.40.50.620:FF:000093">
    <property type="entry name" value="Glutamyl-Q tRNA(Asp) synthetase"/>
    <property type="match status" value="1"/>
</dbReference>
<evidence type="ECO:0000313" key="10">
    <source>
        <dbReference type="EMBL" id="SMF94725.1"/>
    </source>
</evidence>
<dbReference type="HAMAP" id="MF_01428">
    <property type="entry name" value="Glu_Q_tRNA_synth"/>
    <property type="match status" value="1"/>
</dbReference>
<dbReference type="GO" id="GO:0004818">
    <property type="term" value="F:glutamate-tRNA ligase activity"/>
    <property type="evidence" value="ECO:0007669"/>
    <property type="project" value="TreeGrafter"/>
</dbReference>
<dbReference type="InterPro" id="IPR000924">
    <property type="entry name" value="Glu/Gln-tRNA-synth"/>
</dbReference>
<dbReference type="PANTHER" id="PTHR43311:SF1">
    <property type="entry name" value="GLUTAMYL-Q TRNA(ASP) SYNTHETASE"/>
    <property type="match status" value="1"/>
</dbReference>
<feature type="short sequence motif" description="'KMSKS' region" evidence="7">
    <location>
        <begin position="241"/>
        <end position="245"/>
    </location>
</feature>
<proteinExistence type="inferred from homology"/>
<evidence type="ECO:0000313" key="11">
    <source>
        <dbReference type="Proteomes" id="UP000192923"/>
    </source>
</evidence>
<keyword evidence="1 7" id="KW-0436">Ligase</keyword>
<feature type="binding site" evidence="7">
    <location>
        <position position="129"/>
    </location>
    <ligand>
        <name>Zn(2+)</name>
        <dbReference type="ChEBI" id="CHEBI:29105"/>
    </ligand>
</feature>
<comment type="cofactor">
    <cofactor evidence="7">
        <name>Zn(2+)</name>
        <dbReference type="ChEBI" id="CHEBI:29105"/>
    </cofactor>
    <text evidence="7">Binds 1 zinc ion per subunit.</text>
</comment>
<dbReference type="STRING" id="1760988.SAMN02949497_2058"/>
<evidence type="ECO:0000256" key="4">
    <source>
        <dbReference type="ARBA" id="ARBA00022833"/>
    </source>
</evidence>
<dbReference type="NCBIfam" id="NF004314">
    <property type="entry name" value="PRK05710.1-3"/>
    <property type="match status" value="1"/>
</dbReference>
<feature type="binding site" evidence="7">
    <location>
        <position position="110"/>
    </location>
    <ligand>
        <name>Zn(2+)</name>
        <dbReference type="ChEBI" id="CHEBI:29105"/>
    </ligand>
</feature>
<feature type="short sequence motif" description="'HIGH' region" evidence="7">
    <location>
        <begin position="21"/>
        <end position="31"/>
    </location>
</feature>
<feature type="domain" description="Glutamyl/glutaminyl-tRNA synthetase class Ib catalytic" evidence="9">
    <location>
        <begin position="140"/>
        <end position="246"/>
    </location>
</feature>
<dbReference type="PRINTS" id="PR00987">
    <property type="entry name" value="TRNASYNTHGLU"/>
</dbReference>
<dbReference type="GO" id="GO:0006424">
    <property type="term" value="P:glutamyl-tRNA aminoacylation"/>
    <property type="evidence" value="ECO:0007669"/>
    <property type="project" value="InterPro"/>
</dbReference>
<accession>A0A1Y6D439</accession>
<reference evidence="10 11" key="1">
    <citation type="submission" date="2016-12" db="EMBL/GenBank/DDBJ databases">
        <authorList>
            <person name="Song W.-J."/>
            <person name="Kurnit D.M."/>
        </authorList>
    </citation>
    <scope>NUCLEOTIDE SEQUENCE [LARGE SCALE GENOMIC DNA]</scope>
    <source>
        <strain evidence="10 11">175</strain>
    </source>
</reference>
<comment type="function">
    <text evidence="7">Catalyzes the tRNA-independent activation of glutamate in presence of ATP and the subsequent transfer of glutamate onto a tRNA(Asp). Glutamate is transferred on the 2-amino-5-(4,5-dihydroxy-2-cyclopenten-1-yl) moiety of the queuosine in the wobble position of the QUC anticodon.</text>
</comment>
<keyword evidence="3 7" id="KW-0547">Nucleotide-binding</keyword>
<evidence type="ECO:0000256" key="3">
    <source>
        <dbReference type="ARBA" id="ARBA00022741"/>
    </source>
</evidence>
<feature type="binding site" evidence="7">
    <location>
        <position position="202"/>
    </location>
    <ligand>
        <name>L-glutamate</name>
        <dbReference type="ChEBI" id="CHEBI:29985"/>
    </ligand>
</feature>